<evidence type="ECO:0000256" key="1">
    <source>
        <dbReference type="ARBA" id="ARBA00004123"/>
    </source>
</evidence>
<evidence type="ECO:0000256" key="2">
    <source>
        <dbReference type="ARBA" id="ARBA00023242"/>
    </source>
</evidence>
<dbReference type="OrthoDB" id="10070927at2759"/>
<evidence type="ECO:0000313" key="6">
    <source>
        <dbReference type="Proteomes" id="UP000192596"/>
    </source>
</evidence>
<gene>
    <name evidence="5" type="ORF">B0A48_01805</name>
</gene>
<comment type="subcellular location">
    <subcellularLocation>
        <location evidence="1">Nucleus</location>
    </subcellularLocation>
</comment>
<dbReference type="InterPro" id="IPR056513">
    <property type="entry name" value="INO80F"/>
</dbReference>
<dbReference type="STRING" id="1507870.A0A1V8TQB4"/>
<feature type="domain" description="INO80 complex subunit F" evidence="4">
    <location>
        <begin position="42"/>
        <end position="88"/>
    </location>
</feature>
<dbReference type="EMBL" id="NAJO01000003">
    <property type="protein sequence ID" value="OQO13576.1"/>
    <property type="molecule type" value="Genomic_DNA"/>
</dbReference>
<feature type="compositionally biased region" description="Basic and acidic residues" evidence="3">
    <location>
        <begin position="285"/>
        <end position="294"/>
    </location>
</feature>
<evidence type="ECO:0000256" key="3">
    <source>
        <dbReference type="SAM" id="MobiDB-lite"/>
    </source>
</evidence>
<accession>A0A1V8TQB4</accession>
<proteinExistence type="predicted"/>
<keyword evidence="6" id="KW-1185">Reference proteome</keyword>
<dbReference type="Pfam" id="PF24245">
    <property type="entry name" value="INO80F"/>
    <property type="match status" value="1"/>
</dbReference>
<evidence type="ECO:0000313" key="5">
    <source>
        <dbReference type="EMBL" id="OQO13576.1"/>
    </source>
</evidence>
<feature type="compositionally biased region" description="Gly residues" evidence="3">
    <location>
        <begin position="95"/>
        <end position="109"/>
    </location>
</feature>
<organism evidence="5 6">
    <name type="scientific">Cryoendolithus antarcticus</name>
    <dbReference type="NCBI Taxonomy" id="1507870"/>
    <lineage>
        <taxon>Eukaryota</taxon>
        <taxon>Fungi</taxon>
        <taxon>Dikarya</taxon>
        <taxon>Ascomycota</taxon>
        <taxon>Pezizomycotina</taxon>
        <taxon>Dothideomycetes</taxon>
        <taxon>Dothideomycetidae</taxon>
        <taxon>Cladosporiales</taxon>
        <taxon>Cladosporiaceae</taxon>
        <taxon>Cryoendolithus</taxon>
    </lineage>
</organism>
<feature type="compositionally biased region" description="Pro residues" evidence="3">
    <location>
        <begin position="137"/>
        <end position="166"/>
    </location>
</feature>
<name>A0A1V8TQB4_9PEZI</name>
<feature type="compositionally biased region" description="Pro residues" evidence="3">
    <location>
        <begin position="1"/>
        <end position="33"/>
    </location>
</feature>
<comment type="caution">
    <text evidence="5">The sequence shown here is derived from an EMBL/GenBank/DDBJ whole genome shotgun (WGS) entry which is preliminary data.</text>
</comment>
<dbReference type="AlphaFoldDB" id="A0A1V8TQB4"/>
<feature type="compositionally biased region" description="Basic residues" evidence="3">
    <location>
        <begin position="268"/>
        <end position="284"/>
    </location>
</feature>
<dbReference type="GO" id="GO:0005634">
    <property type="term" value="C:nucleus"/>
    <property type="evidence" value="ECO:0007669"/>
    <property type="project" value="UniProtKB-SubCell"/>
</dbReference>
<dbReference type="Proteomes" id="UP000192596">
    <property type="component" value="Unassembled WGS sequence"/>
</dbReference>
<feature type="region of interest" description="Disordered" evidence="3">
    <location>
        <begin position="1"/>
        <end position="37"/>
    </location>
</feature>
<dbReference type="InParanoid" id="A0A1V8TQB4"/>
<evidence type="ECO:0000259" key="4">
    <source>
        <dbReference type="Pfam" id="PF24245"/>
    </source>
</evidence>
<protein>
    <recommendedName>
        <fullName evidence="4">INO80 complex subunit F domain-containing protein</fullName>
    </recommendedName>
</protein>
<feature type="region of interest" description="Disordered" evidence="3">
    <location>
        <begin position="94"/>
        <end position="294"/>
    </location>
</feature>
<sequence>MAGLPPPPSHVQGPPPPPDHQIPIDFPPPPNTPLAPSVEKAYYRKCIQLKRRLNEIEAANEESRTRQVRLNRAILKMRLERAFLLEQMAKRMGGDFEGSEGGSDGGEGVGTPPRDRPHLAKRRRTSNAAPPSHALGPAPPLQPLASYPPPSALPPNVSPLPPPPPLYHGQVLANGQYSVPQPTNAPQFGTANPDGVPPPGYGMTRAPLPGPPQPYANGYAAPPQEGNRSRVGAPLGSAAFLSNSDPGPAYKGPPNGPNGRPEWDIVKQKWKSPPKKPSSRSRRGKGLEGSKRMN</sequence>
<keyword evidence="2" id="KW-0539">Nucleus</keyword>
<feature type="compositionally biased region" description="Polar residues" evidence="3">
    <location>
        <begin position="173"/>
        <end position="190"/>
    </location>
</feature>
<reference evidence="6" key="1">
    <citation type="submission" date="2017-03" db="EMBL/GenBank/DDBJ databases">
        <title>Genomes of endolithic fungi from Antarctica.</title>
        <authorList>
            <person name="Coleine C."/>
            <person name="Masonjones S."/>
            <person name="Stajich J.E."/>
        </authorList>
    </citation>
    <scope>NUCLEOTIDE SEQUENCE [LARGE SCALE GENOMIC DNA]</scope>
    <source>
        <strain evidence="6">CCFEE 5527</strain>
    </source>
</reference>